<evidence type="ECO:0000313" key="3">
    <source>
        <dbReference type="Proteomes" id="UP001054945"/>
    </source>
</evidence>
<protein>
    <submittedName>
        <fullName evidence="2">Uncharacterized protein</fullName>
    </submittedName>
</protein>
<reference evidence="2 3" key="1">
    <citation type="submission" date="2021-06" db="EMBL/GenBank/DDBJ databases">
        <title>Caerostris extrusa draft genome.</title>
        <authorList>
            <person name="Kono N."/>
            <person name="Arakawa K."/>
        </authorList>
    </citation>
    <scope>NUCLEOTIDE SEQUENCE [LARGE SCALE GENOMIC DNA]</scope>
</reference>
<feature type="region of interest" description="Disordered" evidence="1">
    <location>
        <begin position="1"/>
        <end position="92"/>
    </location>
</feature>
<proteinExistence type="predicted"/>
<dbReference type="Proteomes" id="UP001054945">
    <property type="component" value="Unassembled WGS sequence"/>
</dbReference>
<dbReference type="AlphaFoldDB" id="A0AAV4SKP9"/>
<evidence type="ECO:0000313" key="2">
    <source>
        <dbReference type="EMBL" id="GIY34087.1"/>
    </source>
</evidence>
<comment type="caution">
    <text evidence="2">The sequence shown here is derived from an EMBL/GenBank/DDBJ whole genome shotgun (WGS) entry which is preliminary data.</text>
</comment>
<organism evidence="2 3">
    <name type="scientific">Caerostris extrusa</name>
    <name type="common">Bark spider</name>
    <name type="synonym">Caerostris bankana</name>
    <dbReference type="NCBI Taxonomy" id="172846"/>
    <lineage>
        <taxon>Eukaryota</taxon>
        <taxon>Metazoa</taxon>
        <taxon>Ecdysozoa</taxon>
        <taxon>Arthropoda</taxon>
        <taxon>Chelicerata</taxon>
        <taxon>Arachnida</taxon>
        <taxon>Araneae</taxon>
        <taxon>Araneomorphae</taxon>
        <taxon>Entelegynae</taxon>
        <taxon>Araneoidea</taxon>
        <taxon>Araneidae</taxon>
        <taxon>Caerostris</taxon>
    </lineage>
</organism>
<name>A0AAV4SKP9_CAEEX</name>
<dbReference type="EMBL" id="BPLR01009722">
    <property type="protein sequence ID" value="GIY34087.1"/>
    <property type="molecule type" value="Genomic_DNA"/>
</dbReference>
<evidence type="ECO:0000256" key="1">
    <source>
        <dbReference type="SAM" id="MobiDB-lite"/>
    </source>
</evidence>
<gene>
    <name evidence="2" type="ORF">CEXT_435211</name>
</gene>
<sequence>MFKGNDSKIHFCPSEVNREHPQTRPQPVHIPGSGDALQPDVECFDGRQPHRAPRSRGSPRCSDTAAPRPAVERHRAGGAPHLRQCQSSTLVS</sequence>
<accession>A0AAV4SKP9</accession>
<keyword evidence="3" id="KW-1185">Reference proteome</keyword>